<gene>
    <name evidence="4" type="ORF">CYCCA115_LOCUS3655</name>
</gene>
<dbReference type="EMBL" id="CAKOGP040000335">
    <property type="protein sequence ID" value="CAJ1934236.1"/>
    <property type="molecule type" value="Genomic_DNA"/>
</dbReference>
<evidence type="ECO:0000256" key="2">
    <source>
        <dbReference type="SAM" id="SignalP"/>
    </source>
</evidence>
<feature type="chain" id="PRO_5042263746" description="Prolyl 4-hydroxylase alpha subunit Fe(2+) 2OG dioxygenase domain-containing protein" evidence="2">
    <location>
        <begin position="22"/>
        <end position="388"/>
    </location>
</feature>
<dbReference type="GO" id="GO:0008198">
    <property type="term" value="F:ferrous iron binding"/>
    <property type="evidence" value="ECO:0007669"/>
    <property type="project" value="TreeGrafter"/>
</dbReference>
<dbReference type="Gene3D" id="2.60.120.620">
    <property type="entry name" value="q2cbj1_9rhob like domain"/>
    <property type="match status" value="1"/>
</dbReference>
<dbReference type="InterPro" id="IPR044862">
    <property type="entry name" value="Pro_4_hyd_alph_FE2OG_OXY"/>
</dbReference>
<proteinExistence type="predicted"/>
<evidence type="ECO:0000313" key="5">
    <source>
        <dbReference type="Proteomes" id="UP001295423"/>
    </source>
</evidence>
<feature type="domain" description="Prolyl 4-hydroxylase alpha subunit Fe(2+) 2OG dioxygenase" evidence="3">
    <location>
        <begin position="325"/>
        <end position="376"/>
    </location>
</feature>
<evidence type="ECO:0000256" key="1">
    <source>
        <dbReference type="ARBA" id="ARBA00022896"/>
    </source>
</evidence>
<dbReference type="PANTHER" id="PTHR12907">
    <property type="entry name" value="EGL NINE HOMOLOG-RELATED"/>
    <property type="match status" value="1"/>
</dbReference>
<dbReference type="GO" id="GO:0031418">
    <property type="term" value="F:L-ascorbic acid binding"/>
    <property type="evidence" value="ECO:0007669"/>
    <property type="project" value="UniProtKB-KW"/>
</dbReference>
<comment type="caution">
    <text evidence="4">The sequence shown here is derived from an EMBL/GenBank/DDBJ whole genome shotgun (WGS) entry which is preliminary data.</text>
</comment>
<organism evidence="4 5">
    <name type="scientific">Cylindrotheca closterium</name>
    <dbReference type="NCBI Taxonomy" id="2856"/>
    <lineage>
        <taxon>Eukaryota</taxon>
        <taxon>Sar</taxon>
        <taxon>Stramenopiles</taxon>
        <taxon>Ochrophyta</taxon>
        <taxon>Bacillariophyta</taxon>
        <taxon>Bacillariophyceae</taxon>
        <taxon>Bacillariophycidae</taxon>
        <taxon>Bacillariales</taxon>
        <taxon>Bacillariaceae</taxon>
        <taxon>Cylindrotheca</taxon>
    </lineage>
</organism>
<sequence>MPIYLVKSLFCFAVLLKSAAGLIPEGKDTFLDGEALKTAMLRGRVYKQESFLTESQVQTVLQEISKLERENAFVRKGLSNTAVENTFDEKLDRSICPVPWFGDALAGRDTREIPKIIRQLQTSLSAVLNKPSIADSNSGHECYFSKSEIGSRLPRHMDSRHEELKGRQGWLLPSRRSLSWLVYLSDPEEWSLTKNGGALRIFPQKHVVESDSTHDGNLQVGWLIDDGMASRPVYLDSWFPLVTTSVSADGSMFEQVEPHCVLYAVADSGQKEELTRPWLTENLQGTPVLDFLRLYALQDSKEGSSQVLFANRNIARQFKLLEDRQAWDDGNIPHGSEVVDIVPTRGSLVVFDSVKLPHQVQVIHNGTRLALAGWFHEEVVMNLPSLAS</sequence>
<dbReference type="GO" id="GO:0031543">
    <property type="term" value="F:peptidyl-proline dioxygenase activity"/>
    <property type="evidence" value="ECO:0007669"/>
    <property type="project" value="TreeGrafter"/>
</dbReference>
<evidence type="ECO:0000313" key="4">
    <source>
        <dbReference type="EMBL" id="CAJ1934236.1"/>
    </source>
</evidence>
<name>A0AAD2CGD5_9STRA</name>
<evidence type="ECO:0000259" key="3">
    <source>
        <dbReference type="Pfam" id="PF13640"/>
    </source>
</evidence>
<dbReference type="InterPro" id="IPR051559">
    <property type="entry name" value="HIF_prolyl_hydroxylases"/>
</dbReference>
<dbReference type="AlphaFoldDB" id="A0AAD2CGD5"/>
<feature type="signal peptide" evidence="2">
    <location>
        <begin position="1"/>
        <end position="21"/>
    </location>
</feature>
<protein>
    <recommendedName>
        <fullName evidence="3">Prolyl 4-hydroxylase alpha subunit Fe(2+) 2OG dioxygenase domain-containing protein</fullName>
    </recommendedName>
</protein>
<dbReference type="Pfam" id="PF13640">
    <property type="entry name" value="2OG-FeII_Oxy_3"/>
    <property type="match status" value="1"/>
</dbReference>
<reference evidence="4" key="1">
    <citation type="submission" date="2023-08" db="EMBL/GenBank/DDBJ databases">
        <authorList>
            <person name="Audoor S."/>
            <person name="Bilcke G."/>
        </authorList>
    </citation>
    <scope>NUCLEOTIDE SEQUENCE</scope>
</reference>
<dbReference type="GO" id="GO:0071456">
    <property type="term" value="P:cellular response to hypoxia"/>
    <property type="evidence" value="ECO:0007669"/>
    <property type="project" value="TreeGrafter"/>
</dbReference>
<dbReference type="Proteomes" id="UP001295423">
    <property type="component" value="Unassembled WGS sequence"/>
</dbReference>
<accession>A0AAD2CGD5</accession>
<keyword evidence="5" id="KW-1185">Reference proteome</keyword>
<keyword evidence="2" id="KW-0732">Signal</keyword>
<keyword evidence="1" id="KW-0847">Vitamin C</keyword>
<dbReference type="PANTHER" id="PTHR12907:SF26">
    <property type="entry name" value="HIF PROLYL HYDROXYLASE, ISOFORM C"/>
    <property type="match status" value="1"/>
</dbReference>